<name>A0A158HUE7_CABCO</name>
<evidence type="ECO:0000313" key="1">
    <source>
        <dbReference type="EMBL" id="SAL47589.1"/>
    </source>
</evidence>
<evidence type="ECO:0000313" key="2">
    <source>
        <dbReference type="Proteomes" id="UP000054740"/>
    </source>
</evidence>
<dbReference type="Proteomes" id="UP000054740">
    <property type="component" value="Unassembled WGS sequence"/>
</dbReference>
<reference evidence="2" key="1">
    <citation type="submission" date="2016-01" db="EMBL/GenBank/DDBJ databases">
        <authorList>
            <person name="Peeters C."/>
        </authorList>
    </citation>
    <scope>NUCLEOTIDE SEQUENCE [LARGE SCALE GENOMIC DNA]</scope>
</reference>
<protein>
    <submittedName>
        <fullName evidence="1">Uncharacterized protein</fullName>
    </submittedName>
</protein>
<sequence length="52" mass="5358">MKIIDRAELAQAQVSGGQAKGSSSYSSASNTVNITIKSSNNDHDGGVIPSQH</sequence>
<gene>
    <name evidence="1" type="ORF">AWB70_03779</name>
</gene>
<organism evidence="1 2">
    <name type="scientific">Caballeronia cordobensis</name>
    <name type="common">Burkholderia cordobensis</name>
    <dbReference type="NCBI Taxonomy" id="1353886"/>
    <lineage>
        <taxon>Bacteria</taxon>
        <taxon>Pseudomonadati</taxon>
        <taxon>Pseudomonadota</taxon>
        <taxon>Betaproteobacteria</taxon>
        <taxon>Burkholderiales</taxon>
        <taxon>Burkholderiaceae</taxon>
        <taxon>Caballeronia</taxon>
    </lineage>
</organism>
<proteinExistence type="predicted"/>
<dbReference type="RefSeq" id="WP_159680259.1">
    <property type="nucleotide sequence ID" value="NZ_FCNY02000009.1"/>
</dbReference>
<dbReference type="AlphaFoldDB" id="A0A158HUE7"/>
<accession>A0A158HUE7</accession>
<dbReference type="EMBL" id="FCNY02000009">
    <property type="protein sequence ID" value="SAL47589.1"/>
    <property type="molecule type" value="Genomic_DNA"/>
</dbReference>
<keyword evidence="2" id="KW-1185">Reference proteome</keyword>